<dbReference type="PANTHER" id="PTHR33376:SF4">
    <property type="entry name" value="SIALIC ACID-BINDING PERIPLASMIC PROTEIN SIAP"/>
    <property type="match status" value="1"/>
</dbReference>
<name>A0ABU5IG87_9BURK</name>
<dbReference type="EMBL" id="JAXOJX010000013">
    <property type="protein sequence ID" value="MDZ5456963.1"/>
    <property type="molecule type" value="Genomic_DNA"/>
</dbReference>
<comment type="caution">
    <text evidence="3">The sequence shown here is derived from an EMBL/GenBank/DDBJ whole genome shotgun (WGS) entry which is preliminary data.</text>
</comment>
<dbReference type="NCBIfam" id="NF037995">
    <property type="entry name" value="TRAP_S1"/>
    <property type="match status" value="1"/>
</dbReference>
<evidence type="ECO:0000256" key="2">
    <source>
        <dbReference type="SAM" id="SignalP"/>
    </source>
</evidence>
<sequence>MLKPLLAALALGAAALAASAQTVWEAATPFPEKDFQAENLAQFAKDVESASGGKLKISIKRDAALKPADAKRAVQNGPLALADLRLADVQSEWATFGVDSVPLLASGYTAARKLYQAQRVPIGKKLAGQGLVMLYSVPSPPPGLFVKKPVSKLLELRELKWAAYSPATERMAKLVGAKPVALAADHVAQAVAQGQVDAALVAADGFNADAFEPMHAFVDLQAWLPRNGLLMNLKAFEALDKDTRAAVVKAAIAAEKRGWKESETRHTRFLGLIKDMGMDVVTPSEPLRTGLQKTVGEPMLDEWLQRTGPEGKQLIDDYRR</sequence>
<keyword evidence="1 2" id="KW-0732">Signal</keyword>
<feature type="chain" id="PRO_5047023390" evidence="2">
    <location>
        <begin position="21"/>
        <end position="320"/>
    </location>
</feature>
<dbReference type="InterPro" id="IPR038404">
    <property type="entry name" value="TRAP_DctP_sf"/>
</dbReference>
<keyword evidence="4" id="KW-1185">Reference proteome</keyword>
<accession>A0ABU5IG87</accession>
<dbReference type="PANTHER" id="PTHR33376">
    <property type="match status" value="1"/>
</dbReference>
<dbReference type="Proteomes" id="UP001293718">
    <property type="component" value="Unassembled WGS sequence"/>
</dbReference>
<dbReference type="SUPFAM" id="SSF53850">
    <property type="entry name" value="Periplasmic binding protein-like II"/>
    <property type="match status" value="1"/>
</dbReference>
<dbReference type="Gene3D" id="3.40.190.170">
    <property type="entry name" value="Bacterial extracellular solute-binding protein, family 7"/>
    <property type="match status" value="1"/>
</dbReference>
<evidence type="ECO:0000256" key="1">
    <source>
        <dbReference type="ARBA" id="ARBA00022729"/>
    </source>
</evidence>
<proteinExistence type="predicted"/>
<reference evidence="3 4" key="1">
    <citation type="submission" date="2023-11" db="EMBL/GenBank/DDBJ databases">
        <title>Draft genome of Azohydromonas lata strain H1 (DSM1123), a polyhydroxyalkanoate producer.</title>
        <authorList>
            <person name="Traversa D."/>
            <person name="D'Addabbo P."/>
            <person name="Pazzani C."/>
            <person name="Manzari C."/>
            <person name="Chiara M."/>
            <person name="Scrascia M."/>
        </authorList>
    </citation>
    <scope>NUCLEOTIDE SEQUENCE [LARGE SCALE GENOMIC DNA]</scope>
    <source>
        <strain evidence="3 4">H1</strain>
    </source>
</reference>
<evidence type="ECO:0000313" key="4">
    <source>
        <dbReference type="Proteomes" id="UP001293718"/>
    </source>
</evidence>
<dbReference type="InterPro" id="IPR018389">
    <property type="entry name" value="DctP_fam"/>
</dbReference>
<dbReference type="Pfam" id="PF03480">
    <property type="entry name" value="DctP"/>
    <property type="match status" value="1"/>
</dbReference>
<feature type="signal peptide" evidence="2">
    <location>
        <begin position="1"/>
        <end position="20"/>
    </location>
</feature>
<organism evidence="3 4">
    <name type="scientific">Azohydromonas lata</name>
    <dbReference type="NCBI Taxonomy" id="45677"/>
    <lineage>
        <taxon>Bacteria</taxon>
        <taxon>Pseudomonadati</taxon>
        <taxon>Pseudomonadota</taxon>
        <taxon>Betaproteobacteria</taxon>
        <taxon>Burkholderiales</taxon>
        <taxon>Sphaerotilaceae</taxon>
        <taxon>Azohydromonas</taxon>
    </lineage>
</organism>
<gene>
    <name evidence="3" type="primary">dctP</name>
    <name evidence="3" type="ORF">SM757_10325</name>
</gene>
<protein>
    <submittedName>
        <fullName evidence="3">TRAP transporter substrate-binding protein DctP</fullName>
    </submittedName>
</protein>
<dbReference type="RefSeq" id="WP_066336603.1">
    <property type="nucleotide sequence ID" value="NZ_JAXOJX010000013.1"/>
</dbReference>
<evidence type="ECO:0000313" key="3">
    <source>
        <dbReference type="EMBL" id="MDZ5456963.1"/>
    </source>
</evidence>